<evidence type="ECO:0000313" key="4">
    <source>
        <dbReference type="Proteomes" id="UP000595897"/>
    </source>
</evidence>
<protein>
    <submittedName>
        <fullName evidence="3">HD family phosphohydrolase</fullName>
    </submittedName>
</protein>
<dbReference type="Proteomes" id="UP000595897">
    <property type="component" value="Chromosome"/>
</dbReference>
<dbReference type="InterPro" id="IPR037522">
    <property type="entry name" value="HD_GYP_dom"/>
</dbReference>
<keyword evidence="3" id="KW-0378">Hydrolase</keyword>
<dbReference type="PROSITE" id="PS51831">
    <property type="entry name" value="HD"/>
    <property type="match status" value="1"/>
</dbReference>
<dbReference type="PANTHER" id="PTHR43155:SF2">
    <property type="entry name" value="CYCLIC DI-GMP PHOSPHODIESTERASE PA4108"/>
    <property type="match status" value="1"/>
</dbReference>
<dbReference type="Gene3D" id="1.10.3210.10">
    <property type="entry name" value="Hypothetical protein af1432"/>
    <property type="match status" value="1"/>
</dbReference>
<evidence type="ECO:0000259" key="2">
    <source>
        <dbReference type="PROSITE" id="PS51832"/>
    </source>
</evidence>
<evidence type="ECO:0000259" key="1">
    <source>
        <dbReference type="PROSITE" id="PS51831"/>
    </source>
</evidence>
<organism evidence="3 4">
    <name type="scientific">Anaeromicropila herbilytica</name>
    <dbReference type="NCBI Taxonomy" id="2785025"/>
    <lineage>
        <taxon>Bacteria</taxon>
        <taxon>Bacillati</taxon>
        <taxon>Bacillota</taxon>
        <taxon>Clostridia</taxon>
        <taxon>Lachnospirales</taxon>
        <taxon>Lachnospiraceae</taxon>
        <taxon>Anaeromicropila</taxon>
    </lineage>
</organism>
<dbReference type="RefSeq" id="WP_271714068.1">
    <property type="nucleotide sequence ID" value="NZ_AP024169.1"/>
</dbReference>
<dbReference type="NCBIfam" id="TIGR00277">
    <property type="entry name" value="HDIG"/>
    <property type="match status" value="1"/>
</dbReference>
<gene>
    <name evidence="3" type="ORF">bsdtb5_00530</name>
</gene>
<dbReference type="SMART" id="SM00471">
    <property type="entry name" value="HDc"/>
    <property type="match status" value="1"/>
</dbReference>
<dbReference type="InterPro" id="IPR003607">
    <property type="entry name" value="HD/PDEase_dom"/>
</dbReference>
<dbReference type="CDD" id="cd00077">
    <property type="entry name" value="HDc"/>
    <property type="match status" value="1"/>
</dbReference>
<dbReference type="AlphaFoldDB" id="A0A7R7IAR9"/>
<feature type="domain" description="HD" evidence="1">
    <location>
        <begin position="156"/>
        <end position="278"/>
    </location>
</feature>
<dbReference type="InterPro" id="IPR006674">
    <property type="entry name" value="HD_domain"/>
</dbReference>
<accession>A0A7R7IAR9</accession>
<dbReference type="Pfam" id="PF13487">
    <property type="entry name" value="HD_5"/>
    <property type="match status" value="1"/>
</dbReference>
<keyword evidence="4" id="KW-1185">Reference proteome</keyword>
<name>A0A7R7IAR9_9FIRM</name>
<evidence type="ECO:0000313" key="3">
    <source>
        <dbReference type="EMBL" id="BCN28758.1"/>
    </source>
</evidence>
<dbReference type="KEGG" id="ahb:bsdtb5_00530"/>
<dbReference type="InterPro" id="IPR006675">
    <property type="entry name" value="HDIG_dom"/>
</dbReference>
<proteinExistence type="predicted"/>
<reference evidence="3 4" key="1">
    <citation type="submission" date="2020-11" db="EMBL/GenBank/DDBJ databases">
        <title>Draft genome sequencing of a Lachnospiraceae strain isolated from anoxic soil subjected to BSD treatment.</title>
        <authorList>
            <person name="Uek A."/>
            <person name="Tonouchi A."/>
        </authorList>
    </citation>
    <scope>NUCLEOTIDE SEQUENCE [LARGE SCALE GENOMIC DNA]</scope>
    <source>
        <strain evidence="3 4">TB5</strain>
    </source>
</reference>
<dbReference type="PROSITE" id="PS51832">
    <property type="entry name" value="HD_GYP"/>
    <property type="match status" value="1"/>
</dbReference>
<dbReference type="PANTHER" id="PTHR43155">
    <property type="entry name" value="CYCLIC DI-GMP PHOSPHODIESTERASE PA4108-RELATED"/>
    <property type="match status" value="1"/>
</dbReference>
<feature type="domain" description="HD-GYP" evidence="2">
    <location>
        <begin position="134"/>
        <end position="329"/>
    </location>
</feature>
<sequence length="370" mass="42561">MNIRRIPTSQATPGMIAADDIYAFNDLLVIAKDTGLTDRIITRLKFYSIDELSIFIHEDSDEAEISFEDEPTPEPFIDEMLYSKKIRESEEFKSFSKDFSESVSTLSDSFHNISFNKTQINCDDLLADCNKILSNSRNNLHLFDMLHCIREYDDETYTHSINVALICHTIGNWINLSKEENDILTLCGLLHDIGKVEIPENIIKKPEKLTVEEYDLIKKHTLKGYQILKDQDIDIRIKHAALLHHERCDGTGYPNGFTNRSINDFTKIVSIADVYDAMTSKRVYRGPLCPFEVIGIFENEEFSKYDPKYILPFLTGIVQTYLHNDVILSNNRQGKIILINNHNLTKPVVQIGTEFVDLSKEPDLFIKEII</sequence>
<dbReference type="GO" id="GO:0016787">
    <property type="term" value="F:hydrolase activity"/>
    <property type="evidence" value="ECO:0007669"/>
    <property type="project" value="UniProtKB-KW"/>
</dbReference>
<dbReference type="EMBL" id="AP024169">
    <property type="protein sequence ID" value="BCN28758.1"/>
    <property type="molecule type" value="Genomic_DNA"/>
</dbReference>
<dbReference type="SUPFAM" id="SSF109604">
    <property type="entry name" value="HD-domain/PDEase-like"/>
    <property type="match status" value="1"/>
</dbReference>